<reference evidence="1" key="2">
    <citation type="submission" date="2006-01" db="EMBL/GenBank/DDBJ databases">
        <authorList>
            <person name="Genoscope"/>
        </authorList>
    </citation>
    <scope>NUCLEOTIDE SEQUENCE</scope>
</reference>
<dbReference type="EMBL" id="CP049055">
    <property type="protein sequence ID" value="QII10473.1"/>
    <property type="molecule type" value="Genomic_DNA"/>
</dbReference>
<reference evidence="1" key="1">
    <citation type="journal article" date="2006" name="Nature">
        <title>Deciphering the evolution and metabolism of an anammox bacterium from a community genome.</title>
        <authorList>
            <person name="Strous M."/>
            <person name="Pelletier E."/>
            <person name="Mangenot S."/>
            <person name="Rattei T."/>
            <person name="Lehner A."/>
            <person name="Taylor M.W."/>
            <person name="Horn M."/>
            <person name="Daims H."/>
            <person name="Bartol-Mavel D."/>
            <person name="Wincker P."/>
            <person name="Barbe V."/>
            <person name="Fonknechten N."/>
            <person name="Vallenet D."/>
            <person name="Segurens B."/>
            <person name="Schenowitz-Truong C."/>
            <person name="Medigue C."/>
            <person name="Collingro A."/>
            <person name="Snel B."/>
            <person name="Dutilh B.E."/>
            <person name="OpDenCamp H.J.M."/>
            <person name="vanDerDrift C."/>
            <person name="Cirpus I."/>
            <person name="vanDePas-Schoonen K.T."/>
            <person name="Harhangi H.R."/>
            <person name="vanNiftrik L."/>
            <person name="Schmid M."/>
            <person name="Keltjens J."/>
            <person name="vanDeVossenberg J."/>
            <person name="Kartal B."/>
            <person name="Meier H."/>
            <person name="Frishman D."/>
            <person name="Huynen M.A."/>
            <person name="Mewes H."/>
            <person name="Weissenbach J."/>
            <person name="Jetten M.S.M."/>
            <person name="Wagner M."/>
            <person name="LePaslier D."/>
        </authorList>
    </citation>
    <scope>NUCLEOTIDE SEQUENCE</scope>
</reference>
<evidence type="ECO:0000313" key="1">
    <source>
        <dbReference type="EMBL" id="CAJ72169.1"/>
    </source>
</evidence>
<dbReference type="Proteomes" id="UP000501926">
    <property type="component" value="Chromosome"/>
</dbReference>
<reference evidence="2 3" key="3">
    <citation type="submission" date="2020-02" db="EMBL/GenBank/DDBJ databases">
        <title>Newly sequenced genome of strain CSTR1 showed variability in Candidatus Kuenenia stuttgartiensis genomes.</title>
        <authorList>
            <person name="Ding C."/>
            <person name="Adrian L."/>
        </authorList>
    </citation>
    <scope>NUCLEOTIDE SEQUENCE [LARGE SCALE GENOMIC DNA]</scope>
    <source>
        <strain evidence="2 3">CSTR1</strain>
    </source>
</reference>
<dbReference type="EMBL" id="CT573072">
    <property type="protein sequence ID" value="CAJ72169.1"/>
    <property type="molecule type" value="Genomic_DNA"/>
</dbReference>
<proteinExistence type="predicted"/>
<name>Q1PYL6_KUEST</name>
<dbReference type="AlphaFoldDB" id="Q1PYL6"/>
<accession>Q1PYL6</accession>
<evidence type="ECO:0000313" key="3">
    <source>
        <dbReference type="Proteomes" id="UP000501926"/>
    </source>
</evidence>
<gene>
    <name evidence="2" type="ORF">KsCSTR_10940</name>
    <name evidence="1" type="ORF">kustd1424</name>
</gene>
<protein>
    <submittedName>
        <fullName evidence="1">Uncharacterized protein</fullName>
    </submittedName>
</protein>
<sequence length="50" mass="5827">MISLLFLAKSSPLPPSKGEECPPLAGVQGVDSNFRIFYFFLVWFWLRQHR</sequence>
<evidence type="ECO:0000313" key="2">
    <source>
        <dbReference type="EMBL" id="QII10473.1"/>
    </source>
</evidence>
<organism evidence="1">
    <name type="scientific">Kuenenia stuttgartiensis</name>
    <dbReference type="NCBI Taxonomy" id="174633"/>
    <lineage>
        <taxon>Bacteria</taxon>
        <taxon>Pseudomonadati</taxon>
        <taxon>Planctomycetota</taxon>
        <taxon>Candidatus Brocadiia</taxon>
        <taxon>Candidatus Brocadiales</taxon>
        <taxon>Candidatus Brocadiaceae</taxon>
        <taxon>Candidatus Kuenenia</taxon>
    </lineage>
</organism>